<comment type="caution">
    <text evidence="1">The sequence shown here is derived from an EMBL/GenBank/DDBJ whole genome shotgun (WGS) entry which is preliminary data.</text>
</comment>
<gene>
    <name evidence="1" type="ORF">MHBO_001446</name>
</gene>
<sequence>MSEEHIFGVRQRRMNRNNSEDATELTPLNWNEFFDTKTFLKIDRRKNNNGDEEEKEAAENFCVYEAGKVEPGKVLY</sequence>
<dbReference type="Proteomes" id="UP001439008">
    <property type="component" value="Unassembled WGS sequence"/>
</dbReference>
<evidence type="ECO:0000313" key="1">
    <source>
        <dbReference type="EMBL" id="MES1919651.1"/>
    </source>
</evidence>
<evidence type="ECO:0000313" key="2">
    <source>
        <dbReference type="Proteomes" id="UP001439008"/>
    </source>
</evidence>
<proteinExistence type="predicted"/>
<reference evidence="1 2" key="1">
    <citation type="journal article" date="2024" name="BMC Biol.">
        <title>Comparative genomics of Ascetosporea gives new insight into the evolutionary basis for animal parasitism in Rhizaria.</title>
        <authorList>
            <person name="Hiltunen Thoren M."/>
            <person name="Onut-Brannstrom I."/>
            <person name="Alfjorden A."/>
            <person name="Peckova H."/>
            <person name="Swords F."/>
            <person name="Hooper C."/>
            <person name="Holzer A.S."/>
            <person name="Bass D."/>
            <person name="Burki F."/>
        </authorList>
    </citation>
    <scope>NUCLEOTIDE SEQUENCE [LARGE SCALE GENOMIC DNA]</scope>
    <source>
        <strain evidence="1">20-A016</strain>
    </source>
</reference>
<organism evidence="1 2">
    <name type="scientific">Bonamia ostreae</name>
    <dbReference type="NCBI Taxonomy" id="126728"/>
    <lineage>
        <taxon>Eukaryota</taxon>
        <taxon>Sar</taxon>
        <taxon>Rhizaria</taxon>
        <taxon>Endomyxa</taxon>
        <taxon>Ascetosporea</taxon>
        <taxon>Haplosporida</taxon>
        <taxon>Bonamia</taxon>
    </lineage>
</organism>
<accession>A0ABV2AIZ6</accession>
<name>A0ABV2AIZ6_9EUKA</name>
<dbReference type="EMBL" id="JBDODL010000356">
    <property type="protein sequence ID" value="MES1919651.1"/>
    <property type="molecule type" value="Genomic_DNA"/>
</dbReference>
<protein>
    <submittedName>
        <fullName evidence="1">Uncharacterized protein</fullName>
    </submittedName>
</protein>
<keyword evidence="2" id="KW-1185">Reference proteome</keyword>